<feature type="transmembrane region" description="Helical" evidence="1">
    <location>
        <begin position="232"/>
        <end position="254"/>
    </location>
</feature>
<feature type="transmembrane region" description="Helical" evidence="1">
    <location>
        <begin position="183"/>
        <end position="207"/>
    </location>
</feature>
<name>A0A839TPD2_9BACL</name>
<keyword evidence="1" id="KW-0812">Transmembrane</keyword>
<dbReference type="Pfam" id="PF12730">
    <property type="entry name" value="ABC2_membrane_4"/>
    <property type="match status" value="1"/>
</dbReference>
<feature type="transmembrane region" description="Helical" evidence="1">
    <location>
        <begin position="104"/>
        <end position="133"/>
    </location>
</feature>
<feature type="transmembrane region" description="Helical" evidence="1">
    <location>
        <begin position="55"/>
        <end position="74"/>
    </location>
</feature>
<evidence type="ECO:0000313" key="3">
    <source>
        <dbReference type="Proteomes" id="UP000517523"/>
    </source>
</evidence>
<comment type="caution">
    <text evidence="2">The sequence shown here is derived from an EMBL/GenBank/DDBJ whole genome shotgun (WGS) entry which is preliminary data.</text>
</comment>
<dbReference type="AlphaFoldDB" id="A0A839TPD2"/>
<protein>
    <submittedName>
        <fullName evidence="2">ABC-type transport system involved in multi-copper enzyme maturation permease subunit</fullName>
    </submittedName>
</protein>
<accession>A0A839TPD2</accession>
<keyword evidence="1" id="KW-0472">Membrane</keyword>
<dbReference type="Proteomes" id="UP000517523">
    <property type="component" value="Unassembled WGS sequence"/>
</dbReference>
<feature type="transmembrane region" description="Helical" evidence="1">
    <location>
        <begin position="17"/>
        <end position="35"/>
    </location>
</feature>
<evidence type="ECO:0000313" key="2">
    <source>
        <dbReference type="EMBL" id="MBB3128676.1"/>
    </source>
</evidence>
<organism evidence="2 3">
    <name type="scientific">Paenibacillus rhizosphaerae</name>
    <dbReference type="NCBI Taxonomy" id="297318"/>
    <lineage>
        <taxon>Bacteria</taxon>
        <taxon>Bacillati</taxon>
        <taxon>Bacillota</taxon>
        <taxon>Bacilli</taxon>
        <taxon>Bacillales</taxon>
        <taxon>Paenibacillaceae</taxon>
        <taxon>Paenibacillus</taxon>
    </lineage>
</organism>
<proteinExistence type="predicted"/>
<gene>
    <name evidence="2" type="ORF">FHS19_003330</name>
</gene>
<reference evidence="2 3" key="1">
    <citation type="submission" date="2020-08" db="EMBL/GenBank/DDBJ databases">
        <title>Genomic Encyclopedia of Type Strains, Phase III (KMG-III): the genomes of soil and plant-associated and newly described type strains.</title>
        <authorList>
            <person name="Whitman W."/>
        </authorList>
    </citation>
    <scope>NUCLEOTIDE SEQUENCE [LARGE SCALE GENOMIC DNA]</scope>
    <source>
        <strain evidence="2 3">CECT 5831</strain>
    </source>
</reference>
<evidence type="ECO:0000256" key="1">
    <source>
        <dbReference type="SAM" id="Phobius"/>
    </source>
</evidence>
<dbReference type="EMBL" id="JACHXJ010000002">
    <property type="protein sequence ID" value="MBB3128676.1"/>
    <property type="molecule type" value="Genomic_DNA"/>
</dbReference>
<keyword evidence="1" id="KW-1133">Transmembrane helix</keyword>
<feature type="transmembrane region" description="Helical" evidence="1">
    <location>
        <begin position="153"/>
        <end position="176"/>
    </location>
</feature>
<dbReference type="PANTHER" id="PTHR37305">
    <property type="entry name" value="INTEGRAL MEMBRANE PROTEIN-RELATED"/>
    <property type="match status" value="1"/>
</dbReference>
<sequence>MKLLQNELYKLFKTKKLYIFLLILVVMRIMAVYLYKAGTEFQTVIEVANAQSLPIAMKYDAVQFLVIFMGIYIADILTDEFKTGTVKLTLLRPIGRAQLLNSKFAAMAAFAVLLNLFLVLATYIVGLFAFGWGDSTVYHGVTYSVGDGLLLTAKVYAASFLPIIAFGMICIFVAAASKNMVTVVAVTFILFIVGEFLSALSVIPSVIRTCLIVNQLFFFSDYFVKNNHHFEITLSVVVNLSYITVFYLLTLVVFRKKDVLC</sequence>
<dbReference type="RefSeq" id="WP_183582809.1">
    <property type="nucleotide sequence ID" value="NZ_JACHXJ010000002.1"/>
</dbReference>
<dbReference type="PANTHER" id="PTHR37305:SF1">
    <property type="entry name" value="MEMBRANE PROTEIN"/>
    <property type="match status" value="1"/>
</dbReference>